<accession>A0ABU6UMU5</accession>
<name>A0ABU6UMU5_9FABA</name>
<dbReference type="Proteomes" id="UP001341840">
    <property type="component" value="Unassembled WGS sequence"/>
</dbReference>
<proteinExistence type="predicted"/>
<keyword evidence="2" id="KW-1185">Reference proteome</keyword>
<protein>
    <submittedName>
        <fullName evidence="1">Uncharacterized protein</fullName>
    </submittedName>
</protein>
<sequence length="195" mass="20908">MAGASGNSFLALVYHNGKIKKRIALGVKFKSECQTNVFIPGSTVYLARGLASNVDHVGPTHCPLPVGGPITKRVASPSFDVNLPHHNDDRCELGDNHSFGELAVAMAATLQPPSSQMCHANLDPLVKEALRCNGSDEEPALIEVDSDDNGGTILEPLCGGAGASCPSYYVQPLLLFSYHIPYYYAQSESKQQHKL</sequence>
<organism evidence="1 2">
    <name type="scientific">Stylosanthes scabra</name>
    <dbReference type="NCBI Taxonomy" id="79078"/>
    <lineage>
        <taxon>Eukaryota</taxon>
        <taxon>Viridiplantae</taxon>
        <taxon>Streptophyta</taxon>
        <taxon>Embryophyta</taxon>
        <taxon>Tracheophyta</taxon>
        <taxon>Spermatophyta</taxon>
        <taxon>Magnoliopsida</taxon>
        <taxon>eudicotyledons</taxon>
        <taxon>Gunneridae</taxon>
        <taxon>Pentapetalae</taxon>
        <taxon>rosids</taxon>
        <taxon>fabids</taxon>
        <taxon>Fabales</taxon>
        <taxon>Fabaceae</taxon>
        <taxon>Papilionoideae</taxon>
        <taxon>50 kb inversion clade</taxon>
        <taxon>dalbergioids sensu lato</taxon>
        <taxon>Dalbergieae</taxon>
        <taxon>Pterocarpus clade</taxon>
        <taxon>Stylosanthes</taxon>
    </lineage>
</organism>
<reference evidence="1 2" key="1">
    <citation type="journal article" date="2023" name="Plants (Basel)">
        <title>Bridging the Gap: Combining Genomics and Transcriptomics Approaches to Understand Stylosanthes scabra, an Orphan Legume from the Brazilian Caatinga.</title>
        <authorList>
            <person name="Ferreira-Neto J.R.C."/>
            <person name="da Silva M.D."/>
            <person name="Binneck E."/>
            <person name="de Melo N.F."/>
            <person name="da Silva R.H."/>
            <person name="de Melo A.L.T.M."/>
            <person name="Pandolfi V."/>
            <person name="Bustamante F.O."/>
            <person name="Brasileiro-Vidal A.C."/>
            <person name="Benko-Iseppon A.M."/>
        </authorList>
    </citation>
    <scope>NUCLEOTIDE SEQUENCE [LARGE SCALE GENOMIC DNA]</scope>
    <source>
        <tissue evidence="1">Leaves</tissue>
    </source>
</reference>
<gene>
    <name evidence="1" type="ORF">PIB30_069972</name>
</gene>
<evidence type="ECO:0000313" key="2">
    <source>
        <dbReference type="Proteomes" id="UP001341840"/>
    </source>
</evidence>
<evidence type="ECO:0000313" key="1">
    <source>
        <dbReference type="EMBL" id="MED6162384.1"/>
    </source>
</evidence>
<dbReference type="EMBL" id="JASCZI010121607">
    <property type="protein sequence ID" value="MED6162384.1"/>
    <property type="molecule type" value="Genomic_DNA"/>
</dbReference>
<comment type="caution">
    <text evidence="1">The sequence shown here is derived from an EMBL/GenBank/DDBJ whole genome shotgun (WGS) entry which is preliminary data.</text>
</comment>